<dbReference type="InterPro" id="IPR009057">
    <property type="entry name" value="Homeodomain-like_sf"/>
</dbReference>
<dbReference type="GO" id="GO:0000978">
    <property type="term" value="F:RNA polymerase II cis-regulatory region sequence-specific DNA binding"/>
    <property type="evidence" value="ECO:0007669"/>
    <property type="project" value="TreeGrafter"/>
</dbReference>
<dbReference type="PROSITE" id="PS50090">
    <property type="entry name" value="MYB_LIKE"/>
    <property type="match status" value="2"/>
</dbReference>
<dbReference type="OrthoDB" id="2143914at2759"/>
<comment type="subcellular location">
    <subcellularLocation>
        <location evidence="1">Nucleus</location>
    </subcellularLocation>
</comment>
<feature type="compositionally biased region" description="Low complexity" evidence="7">
    <location>
        <begin position="165"/>
        <end position="176"/>
    </location>
</feature>
<evidence type="ECO:0000256" key="1">
    <source>
        <dbReference type="ARBA" id="ARBA00004123"/>
    </source>
</evidence>
<dbReference type="PANTHER" id="PTHR45614">
    <property type="entry name" value="MYB PROTEIN-RELATED"/>
    <property type="match status" value="1"/>
</dbReference>
<evidence type="ECO:0000256" key="3">
    <source>
        <dbReference type="ARBA" id="ARBA00023015"/>
    </source>
</evidence>
<evidence type="ECO:0000313" key="11">
    <source>
        <dbReference type="Proteomes" id="UP001152484"/>
    </source>
</evidence>
<keyword evidence="5" id="KW-0804">Transcription</keyword>
<feature type="region of interest" description="Disordered" evidence="7">
    <location>
        <begin position="107"/>
        <end position="145"/>
    </location>
</feature>
<dbReference type="PROSITE" id="PS51294">
    <property type="entry name" value="HTH_MYB"/>
    <property type="match status" value="2"/>
</dbReference>
<keyword evidence="11" id="KW-1185">Reference proteome</keyword>
<evidence type="ECO:0000256" key="7">
    <source>
        <dbReference type="SAM" id="MobiDB-lite"/>
    </source>
</evidence>
<dbReference type="InterPro" id="IPR050560">
    <property type="entry name" value="MYB_TF"/>
</dbReference>
<feature type="region of interest" description="Disordered" evidence="7">
    <location>
        <begin position="165"/>
        <end position="204"/>
    </location>
</feature>
<dbReference type="Gene3D" id="1.10.10.60">
    <property type="entry name" value="Homeodomain-like"/>
    <property type="match status" value="2"/>
</dbReference>
<dbReference type="CDD" id="cd00167">
    <property type="entry name" value="SANT"/>
    <property type="match status" value="2"/>
</dbReference>
<dbReference type="FunFam" id="1.10.10.60:FF:000344">
    <property type="entry name" value="Transcription factor MYB44"/>
    <property type="match status" value="1"/>
</dbReference>
<dbReference type="AlphaFoldDB" id="A0A9P0YX05"/>
<dbReference type="GO" id="GO:0005634">
    <property type="term" value="C:nucleus"/>
    <property type="evidence" value="ECO:0007669"/>
    <property type="project" value="UniProtKB-SubCell"/>
</dbReference>
<dbReference type="GO" id="GO:0010597">
    <property type="term" value="P:green leaf volatile biosynthetic process"/>
    <property type="evidence" value="ECO:0007669"/>
    <property type="project" value="UniProtKB-ARBA"/>
</dbReference>
<dbReference type="SMART" id="SM00717">
    <property type="entry name" value="SANT"/>
    <property type="match status" value="2"/>
</dbReference>
<evidence type="ECO:0000256" key="6">
    <source>
        <dbReference type="ARBA" id="ARBA00023242"/>
    </source>
</evidence>
<comment type="caution">
    <text evidence="10">The sequence shown here is derived from an EMBL/GenBank/DDBJ whole genome shotgun (WGS) entry which is preliminary data.</text>
</comment>
<keyword evidence="6" id="KW-0539">Nucleus</keyword>
<organism evidence="10 11">
    <name type="scientific">Cuscuta europaea</name>
    <name type="common">European dodder</name>
    <dbReference type="NCBI Taxonomy" id="41803"/>
    <lineage>
        <taxon>Eukaryota</taxon>
        <taxon>Viridiplantae</taxon>
        <taxon>Streptophyta</taxon>
        <taxon>Embryophyta</taxon>
        <taxon>Tracheophyta</taxon>
        <taxon>Spermatophyta</taxon>
        <taxon>Magnoliopsida</taxon>
        <taxon>eudicotyledons</taxon>
        <taxon>Gunneridae</taxon>
        <taxon>Pentapetalae</taxon>
        <taxon>asterids</taxon>
        <taxon>lamiids</taxon>
        <taxon>Solanales</taxon>
        <taxon>Convolvulaceae</taxon>
        <taxon>Cuscuteae</taxon>
        <taxon>Cuscuta</taxon>
        <taxon>Cuscuta subgen. Cuscuta</taxon>
    </lineage>
</organism>
<keyword evidence="4" id="KW-0238">DNA-binding</keyword>
<dbReference type="InterPro" id="IPR001005">
    <property type="entry name" value="SANT/Myb"/>
</dbReference>
<evidence type="ECO:0000256" key="5">
    <source>
        <dbReference type="ARBA" id="ARBA00023163"/>
    </source>
</evidence>
<evidence type="ECO:0000256" key="4">
    <source>
        <dbReference type="ARBA" id="ARBA00023125"/>
    </source>
</evidence>
<proteinExistence type="predicted"/>
<dbReference type="GO" id="GO:0000981">
    <property type="term" value="F:DNA-binding transcription factor activity, RNA polymerase II-specific"/>
    <property type="evidence" value="ECO:0007669"/>
    <property type="project" value="TreeGrafter"/>
</dbReference>
<accession>A0A9P0YX05</accession>
<feature type="domain" description="Myb-like" evidence="8">
    <location>
        <begin position="54"/>
        <end position="104"/>
    </location>
</feature>
<keyword evidence="2" id="KW-0677">Repeat</keyword>
<evidence type="ECO:0000259" key="9">
    <source>
        <dbReference type="PROSITE" id="PS51294"/>
    </source>
</evidence>
<keyword evidence="3" id="KW-0805">Transcription regulation</keyword>
<evidence type="ECO:0000256" key="2">
    <source>
        <dbReference type="ARBA" id="ARBA00022737"/>
    </source>
</evidence>
<dbReference type="PANTHER" id="PTHR45614:SF124">
    <property type="entry name" value="OS03G0424300 PROTEIN"/>
    <property type="match status" value="1"/>
</dbReference>
<protein>
    <submittedName>
        <fullName evidence="10">Uncharacterized protein</fullName>
    </submittedName>
</protein>
<dbReference type="FunFam" id="1.10.10.60:FF:000060">
    <property type="entry name" value="MYB transcription factor"/>
    <property type="match status" value="1"/>
</dbReference>
<name>A0A9P0YX05_CUSEU</name>
<feature type="domain" description="HTH myb-type" evidence="9">
    <location>
        <begin position="1"/>
        <end position="57"/>
    </location>
</feature>
<dbReference type="InterPro" id="IPR017930">
    <property type="entry name" value="Myb_dom"/>
</dbReference>
<sequence>MESDRVRGPWSPEEDELLQRLVEMHGPRNWLLIGKSITGRSGKSCRLRWCNQLSPEVEHRPFTPEEDETIIRAHSKFGNKWATIARLLTGRTDNAIKNHWNATLKRKSAGLSDYPPGQPLKRSSVSGLGPNPGSPRESDLSRTSGERSFTPFTVVEMADPLTSLSLSLSGPSGNPNQITRKDKTPPVSFPHSDAPPPRQTVGKSPLFSQAFLTELQKMIRREVRNFMTHNGHLPTAEEGEPIQMQ</sequence>
<reference evidence="10" key="1">
    <citation type="submission" date="2022-07" db="EMBL/GenBank/DDBJ databases">
        <authorList>
            <person name="Macas J."/>
            <person name="Novak P."/>
            <person name="Neumann P."/>
        </authorList>
    </citation>
    <scope>NUCLEOTIDE SEQUENCE</scope>
</reference>
<gene>
    <name evidence="10" type="ORF">CEURO_LOCUS6595</name>
</gene>
<dbReference type="Proteomes" id="UP001152484">
    <property type="component" value="Unassembled WGS sequence"/>
</dbReference>
<evidence type="ECO:0000313" key="10">
    <source>
        <dbReference type="EMBL" id="CAH9078153.1"/>
    </source>
</evidence>
<evidence type="ECO:0000259" key="8">
    <source>
        <dbReference type="PROSITE" id="PS50090"/>
    </source>
</evidence>
<dbReference type="EMBL" id="CAMAPE010000010">
    <property type="protein sequence ID" value="CAH9078153.1"/>
    <property type="molecule type" value="Genomic_DNA"/>
</dbReference>
<feature type="domain" description="HTH myb-type" evidence="9">
    <location>
        <begin position="59"/>
        <end position="108"/>
    </location>
</feature>
<feature type="domain" description="Myb-like" evidence="8">
    <location>
        <begin position="2"/>
        <end position="53"/>
    </location>
</feature>
<dbReference type="SUPFAM" id="SSF46689">
    <property type="entry name" value="Homeodomain-like"/>
    <property type="match status" value="1"/>
</dbReference>
<dbReference type="Pfam" id="PF00249">
    <property type="entry name" value="Myb_DNA-binding"/>
    <property type="match status" value="2"/>
</dbReference>